<sequence>MNSEFSPHIGPAEDRLHRPLKDLRISVMDRCNFRCPYCMPDSIYHEGFSFLKSDERLSFDEIERLARLAAELGVTKLRLTGGEPLLRPNLPELVERLASIPGIEDIALTTNGMLLARQASALHAAGLHRVSVSLDSLDPAVFAHMSGGRGDLQTVLDGIEAARAVGFPRGVKINTVVQRDVNDVGVPDLLAHFRHTDVIVRLIEYMDVGSRNGWDRADVVTSREMMTRIEALWPLYAVSPAYRGEVAARYRYVDGGGEIGFISSVSAPFCGSCSRARLSSDGQLFTCLFATKGTDLRATLRDAGHGGDDEPLRQALAGIWHRRTDRYSEERQERRSRAEAPHGNRAGEKIEMHYIGG</sequence>
<comment type="function">
    <text evidence="12">Catalyzes the cyclization of GTP to (8S)-3',8-cyclo-7,8-dihydroguanosine 5'-triphosphate.</text>
</comment>
<evidence type="ECO:0000256" key="6">
    <source>
        <dbReference type="ARBA" id="ARBA00023004"/>
    </source>
</evidence>
<feature type="binding site" evidence="12">
    <location>
        <position position="287"/>
    </location>
    <ligand>
        <name>[4Fe-4S] cluster</name>
        <dbReference type="ChEBI" id="CHEBI:49883"/>
        <label>2</label>
        <note>4Fe-4S-substrate</note>
    </ligand>
</feature>
<evidence type="ECO:0000256" key="4">
    <source>
        <dbReference type="ARBA" id="ARBA00022723"/>
    </source>
</evidence>
<feature type="binding site" evidence="12">
    <location>
        <position position="24"/>
    </location>
    <ligand>
        <name>GTP</name>
        <dbReference type="ChEBI" id="CHEBI:37565"/>
    </ligand>
</feature>
<dbReference type="SFLD" id="SFLDG01067">
    <property type="entry name" value="SPASM/twitch_domain_containing"/>
    <property type="match status" value="1"/>
</dbReference>
<reference evidence="15 16" key="1">
    <citation type="submission" date="2016-03" db="EMBL/GenBank/DDBJ databases">
        <title>Acetic acid bacteria sequencing.</title>
        <authorList>
            <person name="Brandt J."/>
            <person name="Jakob F."/>
            <person name="Vogel R.F."/>
        </authorList>
    </citation>
    <scope>NUCLEOTIDE SEQUENCE [LARGE SCALE GENOMIC DNA]</scope>
    <source>
        <strain evidence="15 16">TMW2.1153</strain>
    </source>
</reference>
<feature type="binding site" evidence="12">
    <location>
        <position position="35"/>
    </location>
    <ligand>
        <name>[4Fe-4S] cluster</name>
        <dbReference type="ChEBI" id="CHEBI:49883"/>
        <label>1</label>
        <note>4Fe-4S-S-AdoMet</note>
    </ligand>
</feature>
<dbReference type="CDD" id="cd21117">
    <property type="entry name" value="Twitch_MoaA"/>
    <property type="match status" value="1"/>
</dbReference>
<dbReference type="PROSITE" id="PS51918">
    <property type="entry name" value="RADICAL_SAM"/>
    <property type="match status" value="1"/>
</dbReference>
<dbReference type="GO" id="GO:0046872">
    <property type="term" value="F:metal ion binding"/>
    <property type="evidence" value="ECO:0007669"/>
    <property type="project" value="UniProtKB-KW"/>
</dbReference>
<comment type="similarity">
    <text evidence="12">Belongs to the radical SAM superfamily. MoaA family.</text>
</comment>
<feature type="binding site" evidence="12">
    <location>
        <position position="38"/>
    </location>
    <ligand>
        <name>[4Fe-4S] cluster</name>
        <dbReference type="ChEBI" id="CHEBI:49883"/>
        <label>1</label>
        <note>4Fe-4S-S-AdoMet</note>
    </ligand>
</feature>
<dbReference type="SFLD" id="SFLDS00029">
    <property type="entry name" value="Radical_SAM"/>
    <property type="match status" value="1"/>
</dbReference>
<feature type="binding site" evidence="12">
    <location>
        <position position="78"/>
    </location>
    <ligand>
        <name>GTP</name>
        <dbReference type="ChEBI" id="CHEBI:37565"/>
    </ligand>
</feature>
<dbReference type="EC" id="4.1.99.22" evidence="1 12"/>
<accession>A0A1U9KGR3</accession>
<feature type="binding site" evidence="12">
    <location>
        <position position="82"/>
    </location>
    <ligand>
        <name>S-adenosyl-L-methionine</name>
        <dbReference type="ChEBI" id="CHEBI:59789"/>
    </ligand>
</feature>
<evidence type="ECO:0000256" key="13">
    <source>
        <dbReference type="SAM" id="MobiDB-lite"/>
    </source>
</evidence>
<dbReference type="GO" id="GO:0006777">
    <property type="term" value="P:Mo-molybdopterin cofactor biosynthetic process"/>
    <property type="evidence" value="ECO:0007669"/>
    <property type="project" value="UniProtKB-UniRule"/>
</dbReference>
<gene>
    <name evidence="12" type="primary">moaA</name>
    <name evidence="15" type="ORF">A0U92_09610</name>
</gene>
<comment type="pathway">
    <text evidence="12">Cofactor biosynthesis; molybdopterin biosynthesis.</text>
</comment>
<evidence type="ECO:0000256" key="3">
    <source>
        <dbReference type="ARBA" id="ARBA00022691"/>
    </source>
</evidence>
<feature type="binding site" evidence="12">
    <location>
        <position position="270"/>
    </location>
    <ligand>
        <name>[4Fe-4S] cluster</name>
        <dbReference type="ChEBI" id="CHEBI:49883"/>
        <label>2</label>
        <note>4Fe-4S-substrate</note>
    </ligand>
</feature>
<feature type="binding site" evidence="12">
    <location>
        <position position="273"/>
    </location>
    <ligand>
        <name>[4Fe-4S] cluster</name>
        <dbReference type="ChEBI" id="CHEBI:49883"/>
        <label>2</label>
        <note>4Fe-4S-substrate</note>
    </ligand>
</feature>
<keyword evidence="2 12" id="KW-0004">4Fe-4S</keyword>
<keyword evidence="7 12" id="KW-0411">Iron-sulfur</keyword>
<feature type="binding site" evidence="12">
    <location>
        <position position="206"/>
    </location>
    <ligand>
        <name>S-adenosyl-L-methionine</name>
        <dbReference type="ChEBI" id="CHEBI:59789"/>
    </ligand>
</feature>
<dbReference type="InterPro" id="IPR013483">
    <property type="entry name" value="MoaA"/>
</dbReference>
<feature type="binding site" evidence="12">
    <location>
        <position position="172"/>
    </location>
    <ligand>
        <name>GTP</name>
        <dbReference type="ChEBI" id="CHEBI:37565"/>
    </ligand>
</feature>
<dbReference type="RefSeq" id="WP_077813035.1">
    <property type="nucleotide sequence ID" value="NZ_CP014692.1"/>
</dbReference>
<dbReference type="Pfam" id="PF06463">
    <property type="entry name" value="Mob_synth_C"/>
    <property type="match status" value="1"/>
</dbReference>
<evidence type="ECO:0000256" key="11">
    <source>
        <dbReference type="ARBA" id="ARBA00048697"/>
    </source>
</evidence>
<dbReference type="GO" id="GO:0051539">
    <property type="term" value="F:4 iron, 4 sulfur cluster binding"/>
    <property type="evidence" value="ECO:0007669"/>
    <property type="project" value="UniProtKB-UniRule"/>
</dbReference>
<dbReference type="InterPro" id="IPR007197">
    <property type="entry name" value="rSAM"/>
</dbReference>
<organism evidence="15 16">
    <name type="scientific">Acetobacter aceti</name>
    <dbReference type="NCBI Taxonomy" id="435"/>
    <lineage>
        <taxon>Bacteria</taxon>
        <taxon>Pseudomonadati</taxon>
        <taxon>Pseudomonadota</taxon>
        <taxon>Alphaproteobacteria</taxon>
        <taxon>Acetobacterales</taxon>
        <taxon>Acetobacteraceae</taxon>
        <taxon>Acetobacter</taxon>
        <taxon>Acetobacter subgen. Acetobacter</taxon>
    </lineage>
</organism>
<evidence type="ECO:0000256" key="9">
    <source>
        <dbReference type="ARBA" id="ARBA00023150"/>
    </source>
</evidence>
<dbReference type="InterPro" id="IPR058240">
    <property type="entry name" value="rSAM_sf"/>
</dbReference>
<dbReference type="PANTHER" id="PTHR22960">
    <property type="entry name" value="MOLYBDOPTERIN COFACTOR SYNTHESIS PROTEIN A"/>
    <property type="match status" value="1"/>
</dbReference>
<dbReference type="STRING" id="435.A0U92_09610"/>
<keyword evidence="4 12" id="KW-0479">Metal-binding</keyword>
<dbReference type="NCBIfam" id="TIGR02666">
    <property type="entry name" value="moaA"/>
    <property type="match status" value="1"/>
</dbReference>
<evidence type="ECO:0000256" key="7">
    <source>
        <dbReference type="ARBA" id="ARBA00023014"/>
    </source>
</evidence>
<keyword evidence="3 12" id="KW-0949">S-adenosyl-L-methionine</keyword>
<dbReference type="Proteomes" id="UP000188937">
    <property type="component" value="Chromosome"/>
</dbReference>
<dbReference type="CDD" id="cd01335">
    <property type="entry name" value="Radical_SAM"/>
    <property type="match status" value="1"/>
</dbReference>
<dbReference type="GO" id="GO:1904047">
    <property type="term" value="F:S-adenosyl-L-methionine binding"/>
    <property type="evidence" value="ECO:0007669"/>
    <property type="project" value="UniProtKB-UniRule"/>
</dbReference>
<keyword evidence="8 12" id="KW-0342">GTP-binding</keyword>
<dbReference type="EMBL" id="CP014692">
    <property type="protein sequence ID" value="AQS84993.1"/>
    <property type="molecule type" value="Genomic_DNA"/>
</dbReference>
<dbReference type="InterPro" id="IPR013785">
    <property type="entry name" value="Aldolase_TIM"/>
</dbReference>
<feature type="binding site" evidence="12">
    <location>
        <position position="109"/>
    </location>
    <ligand>
        <name>GTP</name>
        <dbReference type="ChEBI" id="CHEBI:37565"/>
    </ligand>
</feature>
<feature type="domain" description="Radical SAM core" evidence="14">
    <location>
        <begin position="15"/>
        <end position="235"/>
    </location>
</feature>
<feature type="binding site" evidence="12">
    <location>
        <position position="133"/>
    </location>
    <ligand>
        <name>S-adenosyl-L-methionine</name>
        <dbReference type="ChEBI" id="CHEBI:59789"/>
    </ligand>
</feature>
<dbReference type="GO" id="GO:0061799">
    <property type="term" value="F:cyclic pyranopterin monophosphate synthase activity"/>
    <property type="evidence" value="ECO:0007669"/>
    <property type="project" value="TreeGrafter"/>
</dbReference>
<keyword evidence="6 12" id="KW-0408">Iron</keyword>
<feature type="region of interest" description="Disordered" evidence="13">
    <location>
        <begin position="327"/>
        <end position="357"/>
    </location>
</feature>
<feature type="binding site" evidence="12">
    <location>
        <position position="37"/>
    </location>
    <ligand>
        <name>S-adenosyl-L-methionine</name>
        <dbReference type="ChEBI" id="CHEBI:59789"/>
    </ligand>
</feature>
<dbReference type="InterPro" id="IPR050105">
    <property type="entry name" value="MoCo_biosynth_MoaA/MoaC"/>
</dbReference>
<dbReference type="InterPro" id="IPR040064">
    <property type="entry name" value="MoaA-like"/>
</dbReference>
<dbReference type="HAMAP" id="MF_01225_B">
    <property type="entry name" value="MoaA_B"/>
    <property type="match status" value="1"/>
</dbReference>
<dbReference type="AlphaFoldDB" id="A0A1U9KGR3"/>
<dbReference type="GO" id="GO:0061798">
    <property type="term" value="F:GTP 3',8'-cyclase activity"/>
    <property type="evidence" value="ECO:0007669"/>
    <property type="project" value="UniProtKB-UniRule"/>
</dbReference>
<dbReference type="SUPFAM" id="SSF102114">
    <property type="entry name" value="Radical SAM enzymes"/>
    <property type="match status" value="1"/>
</dbReference>
<comment type="subunit">
    <text evidence="12">Monomer and homodimer.</text>
</comment>
<evidence type="ECO:0000256" key="5">
    <source>
        <dbReference type="ARBA" id="ARBA00022741"/>
    </source>
</evidence>
<feature type="binding site" evidence="12">
    <location>
        <position position="31"/>
    </location>
    <ligand>
        <name>[4Fe-4S] cluster</name>
        <dbReference type="ChEBI" id="CHEBI:49883"/>
        <label>1</label>
        <note>4Fe-4S-S-AdoMet</note>
    </ligand>
</feature>
<dbReference type="InterPro" id="IPR006638">
    <property type="entry name" value="Elp3/MiaA/NifB-like_rSAM"/>
</dbReference>
<comment type="cofactor">
    <cofactor evidence="12">
        <name>[4Fe-4S] cluster</name>
        <dbReference type="ChEBI" id="CHEBI:49883"/>
    </cofactor>
    <text evidence="12">Binds 2 [4Fe-4S] clusters. Binds 1 [4Fe-4S] cluster coordinated with 3 cysteines and an exchangeable S-adenosyl-L-methionine and 1 [4Fe-4S] cluster coordinated with 3 cysteines and the GTP-derived substrate.</text>
</comment>
<keyword evidence="5 12" id="KW-0547">Nucleotide-binding</keyword>
<evidence type="ECO:0000256" key="1">
    <source>
        <dbReference type="ARBA" id="ARBA00012167"/>
    </source>
</evidence>
<dbReference type="KEGG" id="aace:A0U92_09610"/>
<comment type="catalytic activity">
    <reaction evidence="11 12">
        <text>GTP + AH2 + S-adenosyl-L-methionine = (8S)-3',8-cyclo-7,8-dihydroguanosine 5'-triphosphate + 5'-deoxyadenosine + L-methionine + A + H(+)</text>
        <dbReference type="Rhea" id="RHEA:49576"/>
        <dbReference type="ChEBI" id="CHEBI:13193"/>
        <dbReference type="ChEBI" id="CHEBI:15378"/>
        <dbReference type="ChEBI" id="CHEBI:17319"/>
        <dbReference type="ChEBI" id="CHEBI:17499"/>
        <dbReference type="ChEBI" id="CHEBI:37565"/>
        <dbReference type="ChEBI" id="CHEBI:57844"/>
        <dbReference type="ChEBI" id="CHEBI:59789"/>
        <dbReference type="ChEBI" id="CHEBI:131766"/>
        <dbReference type="EC" id="4.1.99.22"/>
    </reaction>
</comment>
<dbReference type="PROSITE" id="PS01305">
    <property type="entry name" value="MOAA_NIFB_PQQE"/>
    <property type="match status" value="1"/>
</dbReference>
<evidence type="ECO:0000259" key="14">
    <source>
        <dbReference type="PROSITE" id="PS51918"/>
    </source>
</evidence>
<evidence type="ECO:0000313" key="15">
    <source>
        <dbReference type="EMBL" id="AQS84993.1"/>
    </source>
</evidence>
<dbReference type="InterPro" id="IPR010505">
    <property type="entry name" value="MoaA_twitch"/>
</dbReference>
<dbReference type="OrthoDB" id="9763993at2"/>
<dbReference type="PANTHER" id="PTHR22960:SF0">
    <property type="entry name" value="MOLYBDENUM COFACTOR BIOSYNTHESIS PROTEIN 1"/>
    <property type="match status" value="1"/>
</dbReference>
<name>A0A1U9KGR3_ACEAC</name>
<keyword evidence="9 12" id="KW-0501">Molybdenum cofactor biosynthesis</keyword>
<dbReference type="Gene3D" id="3.20.20.70">
    <property type="entry name" value="Aldolase class I"/>
    <property type="match status" value="1"/>
</dbReference>
<proteinExistence type="inferred from homology"/>
<evidence type="ECO:0000256" key="8">
    <source>
        <dbReference type="ARBA" id="ARBA00023134"/>
    </source>
</evidence>
<dbReference type="GO" id="GO:0005525">
    <property type="term" value="F:GTP binding"/>
    <property type="evidence" value="ECO:0007669"/>
    <property type="project" value="UniProtKB-UniRule"/>
</dbReference>
<dbReference type="SFLD" id="SFLDG01386">
    <property type="entry name" value="main_SPASM_domain-containing"/>
    <property type="match status" value="1"/>
</dbReference>
<evidence type="ECO:0000313" key="16">
    <source>
        <dbReference type="Proteomes" id="UP000188937"/>
    </source>
</evidence>
<dbReference type="UniPathway" id="UPA00344"/>
<dbReference type="Pfam" id="PF04055">
    <property type="entry name" value="Radical_SAM"/>
    <property type="match status" value="1"/>
</dbReference>
<evidence type="ECO:0000256" key="2">
    <source>
        <dbReference type="ARBA" id="ARBA00022485"/>
    </source>
</evidence>
<evidence type="ECO:0000256" key="12">
    <source>
        <dbReference type="HAMAP-Rule" id="MF_01225"/>
    </source>
</evidence>
<dbReference type="SMART" id="SM00729">
    <property type="entry name" value="Elp3"/>
    <property type="match status" value="1"/>
</dbReference>
<dbReference type="InterPro" id="IPR000385">
    <property type="entry name" value="MoaA_NifB_PqqE_Fe-S-bd_CS"/>
</dbReference>
<protein>
    <recommendedName>
        <fullName evidence="1 12">GTP 3',8-cyclase</fullName>
        <ecNumber evidence="1 12">4.1.99.22</ecNumber>
    </recommendedName>
    <alternativeName>
        <fullName evidence="12">Molybdenum cofactor biosynthesis protein A</fullName>
    </alternativeName>
</protein>
<dbReference type="SFLD" id="SFLDG01383">
    <property type="entry name" value="cyclic_pyranopterin_phosphate"/>
    <property type="match status" value="1"/>
</dbReference>
<evidence type="ECO:0000256" key="10">
    <source>
        <dbReference type="ARBA" id="ARBA00023239"/>
    </source>
</evidence>
<keyword evidence="10 12" id="KW-0456">Lyase</keyword>
<feature type="binding site" evidence="12">
    <location>
        <begin position="275"/>
        <end position="277"/>
    </location>
    <ligand>
        <name>GTP</name>
        <dbReference type="ChEBI" id="CHEBI:37565"/>
    </ligand>
</feature>
<keyword evidence="16" id="KW-1185">Reference proteome</keyword>